<dbReference type="CDD" id="cd00190">
    <property type="entry name" value="Tryp_SPc"/>
    <property type="match status" value="1"/>
</dbReference>
<sequence>MGKVAFVVLCSLAAAMALPAKVGRIMGGDVAAPGQFPFSASMQFDGYHYCSATILDEYTVITVANCVLTSFPTTMRVITGMNRITTGGEVHEVKTVVAHGRFAASLQYDIALLKLATPITFNELAQPVKLPTATTGSNEDVTLTGWGSTEYPGNIVDDLRYIDLKTMDYQKCNNRQSFQVFFNQICTLTKSGEGLCQGDAGAPLVAKDGSLVGIASWGTMCAVGDPDVYTSIYHFLDWIEENRV</sequence>
<dbReference type="Proteomes" id="UP000695000">
    <property type="component" value="Unplaced"/>
</dbReference>
<keyword evidence="2" id="KW-0325">Glycoprotein</keyword>
<dbReference type="Pfam" id="PF00089">
    <property type="entry name" value="Trypsin"/>
    <property type="match status" value="1"/>
</dbReference>
<evidence type="ECO:0000313" key="6">
    <source>
        <dbReference type="RefSeq" id="XP_017776198.1"/>
    </source>
</evidence>
<dbReference type="InterPro" id="IPR001254">
    <property type="entry name" value="Trypsin_dom"/>
</dbReference>
<feature type="domain" description="Peptidase S1" evidence="4">
    <location>
        <begin position="25"/>
        <end position="244"/>
    </location>
</feature>
<protein>
    <submittedName>
        <fullName evidence="6">Chymotrypsin-1-like</fullName>
    </submittedName>
</protein>
<dbReference type="InterPro" id="IPR043504">
    <property type="entry name" value="Peptidase_S1_PA_chymotrypsin"/>
</dbReference>
<evidence type="ECO:0000313" key="5">
    <source>
        <dbReference type="Proteomes" id="UP000695000"/>
    </source>
</evidence>
<reference evidence="6" key="1">
    <citation type="submission" date="2025-08" db="UniProtKB">
        <authorList>
            <consortium name="RefSeq"/>
        </authorList>
    </citation>
    <scope>IDENTIFICATION</scope>
    <source>
        <tissue evidence="6">Whole Larva</tissue>
    </source>
</reference>
<keyword evidence="3" id="KW-0732">Signal</keyword>
<accession>A0ABM1MNP8</accession>
<dbReference type="InterPro" id="IPR001314">
    <property type="entry name" value="Peptidase_S1A"/>
</dbReference>
<organism evidence="5 6">
    <name type="scientific">Nicrophorus vespilloides</name>
    <name type="common">Boreal carrion beetle</name>
    <dbReference type="NCBI Taxonomy" id="110193"/>
    <lineage>
        <taxon>Eukaryota</taxon>
        <taxon>Metazoa</taxon>
        <taxon>Ecdysozoa</taxon>
        <taxon>Arthropoda</taxon>
        <taxon>Hexapoda</taxon>
        <taxon>Insecta</taxon>
        <taxon>Pterygota</taxon>
        <taxon>Neoptera</taxon>
        <taxon>Endopterygota</taxon>
        <taxon>Coleoptera</taxon>
        <taxon>Polyphaga</taxon>
        <taxon>Staphyliniformia</taxon>
        <taxon>Silphidae</taxon>
        <taxon>Nicrophorinae</taxon>
        <taxon>Nicrophorus</taxon>
    </lineage>
</organism>
<dbReference type="SMART" id="SM00020">
    <property type="entry name" value="Tryp_SPc"/>
    <property type="match status" value="1"/>
</dbReference>
<evidence type="ECO:0000256" key="2">
    <source>
        <dbReference type="ARBA" id="ARBA00023180"/>
    </source>
</evidence>
<name>A0ABM1MNP8_NICVS</name>
<keyword evidence="1" id="KW-1015">Disulfide bond</keyword>
<evidence type="ECO:0000259" key="4">
    <source>
        <dbReference type="PROSITE" id="PS50240"/>
    </source>
</evidence>
<dbReference type="PANTHER" id="PTHR24252:SF27">
    <property type="entry name" value="TRANSMEMBRANE PROTEASE SERINE 3-LIKE"/>
    <property type="match status" value="1"/>
</dbReference>
<dbReference type="SUPFAM" id="SSF50494">
    <property type="entry name" value="Trypsin-like serine proteases"/>
    <property type="match status" value="1"/>
</dbReference>
<proteinExistence type="predicted"/>
<dbReference type="PANTHER" id="PTHR24252">
    <property type="entry name" value="ACROSIN-RELATED"/>
    <property type="match status" value="1"/>
</dbReference>
<dbReference type="Gene3D" id="2.40.10.10">
    <property type="entry name" value="Trypsin-like serine proteases"/>
    <property type="match status" value="2"/>
</dbReference>
<evidence type="ECO:0000256" key="1">
    <source>
        <dbReference type="ARBA" id="ARBA00023157"/>
    </source>
</evidence>
<dbReference type="InterPro" id="IPR009003">
    <property type="entry name" value="Peptidase_S1_PA"/>
</dbReference>
<dbReference type="GeneID" id="108562392"/>
<gene>
    <name evidence="6" type="primary">LOC108562392</name>
</gene>
<dbReference type="PRINTS" id="PR00722">
    <property type="entry name" value="CHYMOTRYPSIN"/>
</dbReference>
<dbReference type="PROSITE" id="PS50240">
    <property type="entry name" value="TRYPSIN_DOM"/>
    <property type="match status" value="1"/>
</dbReference>
<dbReference type="RefSeq" id="XP_017776198.1">
    <property type="nucleotide sequence ID" value="XM_017920709.1"/>
</dbReference>
<evidence type="ECO:0000256" key="3">
    <source>
        <dbReference type="SAM" id="SignalP"/>
    </source>
</evidence>
<feature type="signal peptide" evidence="3">
    <location>
        <begin position="1"/>
        <end position="17"/>
    </location>
</feature>
<feature type="chain" id="PRO_5045509643" evidence="3">
    <location>
        <begin position="18"/>
        <end position="244"/>
    </location>
</feature>
<keyword evidence="5" id="KW-1185">Reference proteome</keyword>